<reference evidence="2" key="1">
    <citation type="submission" date="2016-05" db="EMBL/GenBank/DDBJ databases">
        <authorList>
            <person name="Naeem Raeece"/>
        </authorList>
    </citation>
    <scope>NUCLEOTIDE SEQUENCE [LARGE SCALE GENOMIC DNA]</scope>
</reference>
<dbReference type="Proteomes" id="UP000078597">
    <property type="component" value="Unassembled WGS sequence"/>
</dbReference>
<evidence type="ECO:0000313" key="2">
    <source>
        <dbReference type="Proteomes" id="UP000078597"/>
    </source>
</evidence>
<dbReference type="AlphaFoldDB" id="A0A1A8WYT8"/>
<protein>
    <submittedName>
        <fullName evidence="1">Uncharacterized protein</fullName>
    </submittedName>
</protein>
<accession>A0A1A8WYT8</accession>
<evidence type="ECO:0000313" key="1">
    <source>
        <dbReference type="EMBL" id="SBS96573.1"/>
    </source>
</evidence>
<sequence>MHVFNIVHSDILYLSAFRRPWNNGQIEHNKQCFKTPRVLLEYDYLFEDVPKVNILDEDIYNEREKYSKGGFYKNLEEKTNDYLKKSTERTSKSGLKKYVASLEKQNAYIPKEKEIEVCS</sequence>
<organism evidence="1 2">
    <name type="scientific">Plasmodium malariae</name>
    <dbReference type="NCBI Taxonomy" id="5858"/>
    <lineage>
        <taxon>Eukaryota</taxon>
        <taxon>Sar</taxon>
        <taxon>Alveolata</taxon>
        <taxon>Apicomplexa</taxon>
        <taxon>Aconoidasida</taxon>
        <taxon>Haemosporida</taxon>
        <taxon>Plasmodiidae</taxon>
        <taxon>Plasmodium</taxon>
        <taxon>Plasmodium (Plasmodium)</taxon>
    </lineage>
</organism>
<proteinExistence type="predicted"/>
<name>A0A1A8WYT8_PLAMA</name>
<gene>
    <name evidence="1" type="ORF">PMALA_054940</name>
</gene>
<dbReference type="EMBL" id="FLQW01004134">
    <property type="protein sequence ID" value="SBS96573.1"/>
    <property type="molecule type" value="Genomic_DNA"/>
</dbReference>